<dbReference type="AlphaFoldDB" id="A0A0M3QF82"/>
<evidence type="ECO:0000313" key="3">
    <source>
        <dbReference type="Proteomes" id="UP000057158"/>
    </source>
</evidence>
<organism evidence="2 3">
    <name type="scientific">Desulfuromonas soudanensis</name>
    <dbReference type="NCBI Taxonomy" id="1603606"/>
    <lineage>
        <taxon>Bacteria</taxon>
        <taxon>Pseudomonadati</taxon>
        <taxon>Thermodesulfobacteriota</taxon>
        <taxon>Desulfuromonadia</taxon>
        <taxon>Desulfuromonadales</taxon>
        <taxon>Desulfuromonadaceae</taxon>
        <taxon>Desulfuromonas</taxon>
    </lineage>
</organism>
<evidence type="ECO:0000313" key="2">
    <source>
        <dbReference type="EMBL" id="ALC15623.1"/>
    </source>
</evidence>
<dbReference type="Proteomes" id="UP000057158">
    <property type="component" value="Chromosome"/>
</dbReference>
<name>A0A0M3QF82_9BACT</name>
<keyword evidence="3" id="KW-1185">Reference proteome</keyword>
<proteinExistence type="predicted"/>
<protein>
    <submittedName>
        <fullName evidence="2">Uncharacterized protein</fullName>
    </submittedName>
</protein>
<dbReference type="EMBL" id="CP010802">
    <property type="protein sequence ID" value="ALC15623.1"/>
    <property type="molecule type" value="Genomic_DNA"/>
</dbReference>
<sequence>MRWVMASVLFAGLALAGSEGPLFPGPNLVGVGLIMLFAAVMRRQEVGSGQNDGQAHRRS</sequence>
<keyword evidence="1" id="KW-0812">Transmembrane</keyword>
<keyword evidence="1" id="KW-1133">Transmembrane helix</keyword>
<keyword evidence="1" id="KW-0472">Membrane</keyword>
<feature type="transmembrane region" description="Helical" evidence="1">
    <location>
        <begin position="26"/>
        <end position="41"/>
    </location>
</feature>
<gene>
    <name evidence="2" type="ORF">DSOUD_0836</name>
</gene>
<accession>A0A0M3QF82</accession>
<reference evidence="2 3" key="1">
    <citation type="submission" date="2015-07" db="EMBL/GenBank/DDBJ databases">
        <title>Isolation and Genomic Characterization of a Novel Halophilic Metal-Reducing Deltaproteobacterium from the Deep Subsurface.</title>
        <authorList>
            <person name="Badalamenti J.P."/>
            <person name="Summers Z.M."/>
            <person name="Gralnick J.A."/>
            <person name="Bond D.R."/>
        </authorList>
    </citation>
    <scope>NUCLEOTIDE SEQUENCE [LARGE SCALE GENOMIC DNA]</scope>
    <source>
        <strain evidence="2 3">WTL</strain>
    </source>
</reference>
<dbReference type="STRING" id="1603606.DSOUD_0836"/>
<dbReference type="KEGG" id="des:DSOUD_0836"/>
<evidence type="ECO:0000256" key="1">
    <source>
        <dbReference type="SAM" id="Phobius"/>
    </source>
</evidence>